<keyword evidence="4" id="KW-0689">Ribosomal protein</keyword>
<dbReference type="PANTHER" id="PTHR15680">
    <property type="entry name" value="RIBOSOMAL PROTEIN L19"/>
    <property type="match status" value="1"/>
</dbReference>
<dbReference type="PANTHER" id="PTHR15680:SF9">
    <property type="entry name" value="LARGE RIBOSOMAL SUBUNIT PROTEIN BL19M"/>
    <property type="match status" value="1"/>
</dbReference>
<dbReference type="GO" id="GO:0003735">
    <property type="term" value="F:structural constituent of ribosome"/>
    <property type="evidence" value="ECO:0007669"/>
    <property type="project" value="InterPro"/>
</dbReference>
<dbReference type="Gene3D" id="2.30.30.790">
    <property type="match status" value="1"/>
</dbReference>
<dbReference type="EMBL" id="WIXP02000009">
    <property type="protein sequence ID" value="KAF6204750.1"/>
    <property type="molecule type" value="Genomic_DNA"/>
</dbReference>
<keyword evidence="5" id="KW-0496">Mitochondrion</keyword>
<evidence type="ECO:0000256" key="7">
    <source>
        <dbReference type="ARBA" id="ARBA00035288"/>
    </source>
</evidence>
<evidence type="ECO:0000256" key="6">
    <source>
        <dbReference type="ARBA" id="ARBA00023274"/>
    </source>
</evidence>
<dbReference type="AlphaFoldDB" id="A0A6A4JXM1"/>
<reference evidence="9" key="1">
    <citation type="journal article" date="2021" name="Mol. Ecol. Resour.">
        <title>Apolygus lucorum genome provides insights into omnivorousness and mesophyll feeding.</title>
        <authorList>
            <person name="Liu Y."/>
            <person name="Liu H."/>
            <person name="Wang H."/>
            <person name="Huang T."/>
            <person name="Liu B."/>
            <person name="Yang B."/>
            <person name="Yin L."/>
            <person name="Li B."/>
            <person name="Zhang Y."/>
            <person name="Zhang S."/>
            <person name="Jiang F."/>
            <person name="Zhang X."/>
            <person name="Ren Y."/>
            <person name="Wang B."/>
            <person name="Wang S."/>
            <person name="Lu Y."/>
            <person name="Wu K."/>
            <person name="Fan W."/>
            <person name="Wang G."/>
        </authorList>
    </citation>
    <scope>NUCLEOTIDE SEQUENCE</scope>
    <source>
        <strain evidence="9">12Hb</strain>
    </source>
</reference>
<keyword evidence="6" id="KW-0687">Ribonucleoprotein</keyword>
<evidence type="ECO:0000256" key="3">
    <source>
        <dbReference type="ARBA" id="ARBA00022946"/>
    </source>
</evidence>
<comment type="similarity">
    <text evidence="2">Belongs to the bacterial ribosomal protein bL19 family.</text>
</comment>
<evidence type="ECO:0000313" key="9">
    <source>
        <dbReference type="EMBL" id="KAF6204750.1"/>
    </source>
</evidence>
<sequence length="304" mass="35726">MWRSVGRLAVFEEQAKTLQLLRRGVATVPGSLAAEPSSEQQETRNESKVPQTFNTLRQRFVYPEFLPDPKIEWRNPIREKLERIDMMKRRSQVDLPEFYVGSIIAVTSSNQHSASKQNRFLGICIKREGCGLRSSFVVRNVVDNIGVEVRYHLYDPTILKIDVLKLEKRLDDELYYLRDALPEYSTFPEDMEAELLPEGAAVPVNTTKVVMKPRPWYARWERTDFQGIDRESMMTYVSEKMKLQIAKHQKPWEKYDLMKQYRATIPEEEQKEIFAEVDSELHKLELTRKKLKRKRAFVKPKKSA</sequence>
<organism evidence="9 10">
    <name type="scientific">Apolygus lucorum</name>
    <name type="common">Small green plant bug</name>
    <name type="synonym">Lygocoris lucorum</name>
    <dbReference type="NCBI Taxonomy" id="248454"/>
    <lineage>
        <taxon>Eukaryota</taxon>
        <taxon>Metazoa</taxon>
        <taxon>Ecdysozoa</taxon>
        <taxon>Arthropoda</taxon>
        <taxon>Hexapoda</taxon>
        <taxon>Insecta</taxon>
        <taxon>Pterygota</taxon>
        <taxon>Neoptera</taxon>
        <taxon>Paraneoptera</taxon>
        <taxon>Hemiptera</taxon>
        <taxon>Heteroptera</taxon>
        <taxon>Panheteroptera</taxon>
        <taxon>Cimicomorpha</taxon>
        <taxon>Miridae</taxon>
        <taxon>Mirini</taxon>
        <taxon>Apolygus</taxon>
    </lineage>
</organism>
<name>A0A6A4JXM1_APOLU</name>
<keyword evidence="3" id="KW-0809">Transit peptide</keyword>
<dbReference type="InterPro" id="IPR001857">
    <property type="entry name" value="Ribosomal_bL19"/>
</dbReference>
<comment type="caution">
    <text evidence="9">The sequence shown here is derived from an EMBL/GenBank/DDBJ whole genome shotgun (WGS) entry which is preliminary data.</text>
</comment>
<evidence type="ECO:0000256" key="5">
    <source>
        <dbReference type="ARBA" id="ARBA00023128"/>
    </source>
</evidence>
<gene>
    <name evidence="9" type="ORF">GE061_018912</name>
</gene>
<evidence type="ECO:0000256" key="8">
    <source>
        <dbReference type="ARBA" id="ARBA00035359"/>
    </source>
</evidence>
<dbReference type="PRINTS" id="PR00061">
    <property type="entry name" value="RIBOSOMALL19"/>
</dbReference>
<dbReference type="Proteomes" id="UP000466442">
    <property type="component" value="Linkage Group LG9"/>
</dbReference>
<accession>A0A6A4JXM1</accession>
<dbReference type="InterPro" id="IPR008991">
    <property type="entry name" value="Translation_prot_SH3-like_sf"/>
</dbReference>
<evidence type="ECO:0000256" key="4">
    <source>
        <dbReference type="ARBA" id="ARBA00022980"/>
    </source>
</evidence>
<evidence type="ECO:0000313" key="10">
    <source>
        <dbReference type="Proteomes" id="UP000466442"/>
    </source>
</evidence>
<dbReference type="GO" id="GO:0006412">
    <property type="term" value="P:translation"/>
    <property type="evidence" value="ECO:0007669"/>
    <property type="project" value="InterPro"/>
</dbReference>
<dbReference type="OrthoDB" id="432645at2759"/>
<dbReference type="SUPFAM" id="SSF50104">
    <property type="entry name" value="Translation proteins SH3-like domain"/>
    <property type="match status" value="1"/>
</dbReference>
<keyword evidence="10" id="KW-1185">Reference proteome</keyword>
<proteinExistence type="inferred from homology"/>
<evidence type="ECO:0000256" key="2">
    <source>
        <dbReference type="ARBA" id="ARBA00005781"/>
    </source>
</evidence>
<evidence type="ECO:0000256" key="1">
    <source>
        <dbReference type="ARBA" id="ARBA00004173"/>
    </source>
</evidence>
<dbReference type="FunFam" id="2.30.30.790:FF:000002">
    <property type="entry name" value="39S ribosomal protein L19, mitochondrial"/>
    <property type="match status" value="1"/>
</dbReference>
<dbReference type="InterPro" id="IPR038657">
    <property type="entry name" value="Ribosomal_bL19_sf"/>
</dbReference>
<protein>
    <recommendedName>
        <fullName evidence="7">Large ribosomal subunit protein bL19m</fullName>
    </recommendedName>
    <alternativeName>
        <fullName evidence="8">39S ribosomal protein L19, mitochondrial</fullName>
    </alternativeName>
</protein>
<dbReference type="Pfam" id="PF01245">
    <property type="entry name" value="Ribosomal_L19"/>
    <property type="match status" value="1"/>
</dbReference>
<dbReference type="GO" id="GO:0005762">
    <property type="term" value="C:mitochondrial large ribosomal subunit"/>
    <property type="evidence" value="ECO:0007669"/>
    <property type="project" value="TreeGrafter"/>
</dbReference>
<comment type="subcellular location">
    <subcellularLocation>
        <location evidence="1">Mitochondrion</location>
    </subcellularLocation>
</comment>